<dbReference type="Proteomes" id="UP000275727">
    <property type="component" value="Chromosome"/>
</dbReference>
<dbReference type="GO" id="GO:0005886">
    <property type="term" value="C:plasma membrane"/>
    <property type="evidence" value="ECO:0007669"/>
    <property type="project" value="TreeGrafter"/>
</dbReference>
<evidence type="ECO:0000256" key="1">
    <source>
        <dbReference type="ARBA" id="ARBA00009410"/>
    </source>
</evidence>
<dbReference type="KEGG" id="smic:SmB9_17570"/>
<dbReference type="PANTHER" id="PTHR13847:SF280">
    <property type="entry name" value="D-AMINO ACID DEHYDROGENASE"/>
    <property type="match status" value="1"/>
</dbReference>
<dbReference type="EMBL" id="AP018711">
    <property type="protein sequence ID" value="BBE34099.1"/>
    <property type="molecule type" value="Genomic_DNA"/>
</dbReference>
<feature type="domain" description="FAD dependent oxidoreductase" evidence="3">
    <location>
        <begin position="19"/>
        <end position="411"/>
    </location>
</feature>
<dbReference type="Gene3D" id="3.50.50.60">
    <property type="entry name" value="FAD/NAD(P)-binding domain"/>
    <property type="match status" value="2"/>
</dbReference>
<organism evidence="4 5">
    <name type="scientific">Sphingosinicella microcystinivorans</name>
    <dbReference type="NCBI Taxonomy" id="335406"/>
    <lineage>
        <taxon>Bacteria</taxon>
        <taxon>Pseudomonadati</taxon>
        <taxon>Pseudomonadota</taxon>
        <taxon>Alphaproteobacteria</taxon>
        <taxon>Sphingomonadales</taxon>
        <taxon>Sphingosinicellaceae</taxon>
        <taxon>Sphingosinicella</taxon>
    </lineage>
</organism>
<dbReference type="GO" id="GO:0008718">
    <property type="term" value="F:D-amino-acid dehydrogenase activity"/>
    <property type="evidence" value="ECO:0007669"/>
    <property type="project" value="TreeGrafter"/>
</dbReference>
<evidence type="ECO:0000313" key="5">
    <source>
        <dbReference type="Proteomes" id="UP000275727"/>
    </source>
</evidence>
<sequence>MPAPLAFINSTPDLPREADAVVIGGGIIGSFTAYYLAKRGLKVALIEKGVVGGEQSSRNWGWCRQQNRDERELPLATKALDLWEQFGLESGEETGFRRCGLFYVSNDAAEIDTWARWGEYARSIGVKTRMLNSQEATEHGKFTGQVWKGGVHSQMDGIADPGLAVPAVARGLMALGSTVHQACAARGIETTGGAVSAVVTECGTIRTPLVIHAGGAWASSFMRQLGVRFPQATVRQSILAVGTGHMSLPDAFYGDSMSITRRGDGCHALAYSGRAKVDPTLQFLKYQKQFLPMFKQRWRKVSPGGLQGLRAGHETLSHWRLDQPTPMEARRILDPAPDLKTIRLTVERVSRLIPAVATAPVVASWAGFVDSTPDGVPVIDEVSSVPGLILAAGFSGHGFGIGPGASHLVADIVTGHEPIVDPRPYRLSRFNRGERVDVSEF</sequence>
<accession>A0AAD1D5Y2</accession>
<evidence type="ECO:0000313" key="4">
    <source>
        <dbReference type="EMBL" id="BBE34099.1"/>
    </source>
</evidence>
<dbReference type="GO" id="GO:0055130">
    <property type="term" value="P:D-alanine catabolic process"/>
    <property type="evidence" value="ECO:0007669"/>
    <property type="project" value="TreeGrafter"/>
</dbReference>
<evidence type="ECO:0000256" key="2">
    <source>
        <dbReference type="ARBA" id="ARBA00023002"/>
    </source>
</evidence>
<keyword evidence="2" id="KW-0560">Oxidoreductase</keyword>
<dbReference type="InterPro" id="IPR006076">
    <property type="entry name" value="FAD-dep_OxRdtase"/>
</dbReference>
<dbReference type="PANTHER" id="PTHR13847">
    <property type="entry name" value="SARCOSINE DEHYDROGENASE-RELATED"/>
    <property type="match status" value="1"/>
</dbReference>
<reference evidence="4 5" key="1">
    <citation type="submission" date="2018-06" db="EMBL/GenBank/DDBJ databases">
        <title>Complete Genome Sequence of the Microcystin-Degrading Bacterium Sphingosinicella microcystinivorans Strain B-9.</title>
        <authorList>
            <person name="Jin H."/>
            <person name="Nishizawa T."/>
            <person name="Guo Y."/>
            <person name="Nishizawa A."/>
            <person name="Park H."/>
            <person name="Kato H."/>
            <person name="Tsuji K."/>
            <person name="Harada K."/>
        </authorList>
    </citation>
    <scope>NUCLEOTIDE SEQUENCE [LARGE SCALE GENOMIC DNA]</scope>
    <source>
        <strain evidence="4 5">B9</strain>
    </source>
</reference>
<dbReference type="GO" id="GO:0005737">
    <property type="term" value="C:cytoplasm"/>
    <property type="evidence" value="ECO:0007669"/>
    <property type="project" value="TreeGrafter"/>
</dbReference>
<protein>
    <submittedName>
        <fullName evidence="4">D-amino-acid oxidase</fullName>
    </submittedName>
</protein>
<comment type="similarity">
    <text evidence="1">Belongs to the DadA oxidoreductase family.</text>
</comment>
<name>A0AAD1D5Y2_SPHMI</name>
<dbReference type="AlphaFoldDB" id="A0AAD1D5Y2"/>
<evidence type="ECO:0000259" key="3">
    <source>
        <dbReference type="Pfam" id="PF01266"/>
    </source>
</evidence>
<dbReference type="RefSeq" id="WP_126494654.1">
    <property type="nucleotide sequence ID" value="NZ_AP018711.1"/>
</dbReference>
<dbReference type="InterPro" id="IPR036188">
    <property type="entry name" value="FAD/NAD-bd_sf"/>
</dbReference>
<dbReference type="SUPFAM" id="SSF51905">
    <property type="entry name" value="FAD/NAD(P)-binding domain"/>
    <property type="match status" value="1"/>
</dbReference>
<dbReference type="Gene3D" id="3.30.9.10">
    <property type="entry name" value="D-Amino Acid Oxidase, subunit A, domain 2"/>
    <property type="match status" value="2"/>
</dbReference>
<proteinExistence type="inferred from homology"/>
<dbReference type="Pfam" id="PF01266">
    <property type="entry name" value="DAO"/>
    <property type="match status" value="1"/>
</dbReference>
<gene>
    <name evidence="4" type="ORF">SmB9_17570</name>
</gene>